<feature type="region of interest" description="Disordered" evidence="1">
    <location>
        <begin position="1"/>
        <end position="74"/>
    </location>
</feature>
<evidence type="ECO:0000313" key="3">
    <source>
        <dbReference type="Proteomes" id="UP000321490"/>
    </source>
</evidence>
<proteinExistence type="predicted"/>
<evidence type="ECO:0000256" key="1">
    <source>
        <dbReference type="SAM" id="MobiDB-lite"/>
    </source>
</evidence>
<feature type="compositionally biased region" description="Low complexity" evidence="1">
    <location>
        <begin position="41"/>
        <end position="51"/>
    </location>
</feature>
<gene>
    <name evidence="2" type="ORF">JD78_01059</name>
</gene>
<keyword evidence="3" id="KW-1185">Reference proteome</keyword>
<reference evidence="2 3" key="1">
    <citation type="submission" date="2019-07" db="EMBL/GenBank/DDBJ databases">
        <title>R&amp;d 2014.</title>
        <authorList>
            <person name="Klenk H.-P."/>
        </authorList>
    </citation>
    <scope>NUCLEOTIDE SEQUENCE [LARGE SCALE GENOMIC DNA]</scope>
    <source>
        <strain evidence="2 3">DSM 45764</strain>
    </source>
</reference>
<sequence length="355" mass="35320">MRTIDESTGGQGDAGAPDTRGPDAATPGTRTAHGTTVTAPSSRSGRAARAGVPTIHLPSGSRPTGLPLPRSAGTAVPAQASTGVADLLRGPVRAARVLLSVPAAVYLTVATPQGPDVVGVLTSDAARLPLGCVLFRPANGRPLVSVPAGAPARVGGGRLEVGDLTVSAAAWWDPRPKLPSTRPALLPEGVRQLRTALYGEGVPHSAFSLPGLPTGPSGPLAALRGAVRRADLDAALRTATRLIGLGPGLTPAGDDVLAGLTAGLVLLGHPAAERFGAGVTSLAAGRTTELSRALLRHAAAGQVSGEYAAVLRGLVGDGALAPAIAALLATGSTSGRAMSLGLCTAIDLVDRTTRR</sequence>
<name>A0A562IPB1_9ACTN</name>
<comment type="caution">
    <text evidence="2">The sequence shown here is derived from an EMBL/GenBank/DDBJ whole genome shotgun (WGS) entry which is preliminary data.</text>
</comment>
<accession>A0A562IPB1</accession>
<dbReference type="Proteomes" id="UP000321490">
    <property type="component" value="Unassembled WGS sequence"/>
</dbReference>
<feature type="compositionally biased region" description="Polar residues" evidence="1">
    <location>
        <begin position="28"/>
        <end position="40"/>
    </location>
</feature>
<dbReference type="RefSeq" id="WP_153360767.1">
    <property type="nucleotide sequence ID" value="NZ_ML762496.1"/>
</dbReference>
<evidence type="ECO:0000313" key="2">
    <source>
        <dbReference type="EMBL" id="TWH72543.1"/>
    </source>
</evidence>
<organism evidence="2 3">
    <name type="scientific">Modestobacter roseus</name>
    <dbReference type="NCBI Taxonomy" id="1181884"/>
    <lineage>
        <taxon>Bacteria</taxon>
        <taxon>Bacillati</taxon>
        <taxon>Actinomycetota</taxon>
        <taxon>Actinomycetes</taxon>
        <taxon>Geodermatophilales</taxon>
        <taxon>Geodermatophilaceae</taxon>
        <taxon>Modestobacter</taxon>
    </lineage>
</organism>
<dbReference type="EMBL" id="VLKF01000001">
    <property type="protein sequence ID" value="TWH72543.1"/>
    <property type="molecule type" value="Genomic_DNA"/>
</dbReference>
<dbReference type="InterPro" id="IPR021530">
    <property type="entry name" value="AllH-like"/>
</dbReference>
<dbReference type="AlphaFoldDB" id="A0A562IPB1"/>
<dbReference type="Pfam" id="PF11392">
    <property type="entry name" value="AllH"/>
    <property type="match status" value="1"/>
</dbReference>
<protein>
    <submittedName>
        <fullName evidence="2">Uncharacterized protein DUF2877</fullName>
    </submittedName>
</protein>
<dbReference type="OrthoDB" id="4933449at2"/>